<gene>
    <name evidence="6" type="ORF">Sjap_006115</name>
</gene>
<keyword evidence="7" id="KW-1185">Reference proteome</keyword>
<dbReference type="GO" id="GO:0003700">
    <property type="term" value="F:DNA-binding transcription factor activity"/>
    <property type="evidence" value="ECO:0007669"/>
    <property type="project" value="InterPro"/>
</dbReference>
<dbReference type="InterPro" id="IPR025756">
    <property type="entry name" value="Myb_CC_LHEQLE"/>
</dbReference>
<evidence type="ECO:0000256" key="2">
    <source>
        <dbReference type="ARBA" id="ARBA00023163"/>
    </source>
</evidence>
<dbReference type="InterPro" id="IPR006447">
    <property type="entry name" value="Myb_dom_plants"/>
</dbReference>
<keyword evidence="3" id="KW-0539">Nucleus</keyword>
<proteinExistence type="predicted"/>
<name>A0AAP0PJF6_9MAGN</name>
<keyword evidence="2" id="KW-0804">Transcription</keyword>
<keyword evidence="1" id="KW-0805">Transcription regulation</keyword>
<dbReference type="PROSITE" id="PS51294">
    <property type="entry name" value="HTH_MYB"/>
    <property type="match status" value="1"/>
</dbReference>
<comment type="caution">
    <text evidence="6">The sequence shown here is derived from an EMBL/GenBank/DDBJ whole genome shotgun (WGS) entry which is preliminary data.</text>
</comment>
<dbReference type="InterPro" id="IPR001005">
    <property type="entry name" value="SANT/Myb"/>
</dbReference>
<dbReference type="GO" id="GO:0003677">
    <property type="term" value="F:DNA binding"/>
    <property type="evidence" value="ECO:0007669"/>
    <property type="project" value="InterPro"/>
</dbReference>
<dbReference type="InterPro" id="IPR009057">
    <property type="entry name" value="Homeodomain-like_sf"/>
</dbReference>
<evidence type="ECO:0000313" key="7">
    <source>
        <dbReference type="Proteomes" id="UP001417504"/>
    </source>
</evidence>
<feature type="domain" description="HTH myb-type" evidence="5">
    <location>
        <begin position="256"/>
        <end position="316"/>
    </location>
</feature>
<dbReference type="PANTHER" id="PTHR31499:SF80">
    <property type="entry name" value="HTH MYB-TYPE DOMAIN-CONTAINING PROTEIN"/>
    <property type="match status" value="1"/>
</dbReference>
<dbReference type="InterPro" id="IPR017930">
    <property type="entry name" value="Myb_dom"/>
</dbReference>
<dbReference type="InterPro" id="IPR046955">
    <property type="entry name" value="PHR1-like"/>
</dbReference>
<dbReference type="Pfam" id="PF14379">
    <property type="entry name" value="Myb_CC_LHEQLE"/>
    <property type="match status" value="1"/>
</dbReference>
<sequence length="470" mass="50986">MEARPSLSIHTGTKQLSNLGASGAMSSSLPVLPITLEDKYPKLPDSQHISLGRDLMTNPVASHATPLASNNGVIGHIFSSSSGFSNDLQYSSVLSNERHSRHSAFVSQSSNNGTAFPTPHSSGSGIFESAKLTDYNKESGDVSWCTDSLQGLFDFSDSIPGQSNQIENGSAAALATEDQTWADQLITDDESLLPNWNEILAENSVDSKAKTSYPAGPASNPTPCISSYQPQNQPQLPANSGELGSGQGSLSSPSGAANKPRMRWTPELHDCFVEAVNQLGGSEKATPKGVLKLMKVEGLTIYHVKSHLQIPPISEIQNSKVSARVIRRGIEITEALRLQMEVQKRLHEQLEIQRTLQLRIEEQGRYLQMMFEKQYKAGGDKPPTTLDVPSTPSLDPTQQSPTKRESSGKDNAEAGCNSTHTDLTQEENTQKLDKKQESSTKAAESLKLNTEHECHSPPSKRTKVDDKKVA</sequence>
<organism evidence="6 7">
    <name type="scientific">Stephania japonica</name>
    <dbReference type="NCBI Taxonomy" id="461633"/>
    <lineage>
        <taxon>Eukaryota</taxon>
        <taxon>Viridiplantae</taxon>
        <taxon>Streptophyta</taxon>
        <taxon>Embryophyta</taxon>
        <taxon>Tracheophyta</taxon>
        <taxon>Spermatophyta</taxon>
        <taxon>Magnoliopsida</taxon>
        <taxon>Ranunculales</taxon>
        <taxon>Menispermaceae</taxon>
        <taxon>Menispermoideae</taxon>
        <taxon>Cissampelideae</taxon>
        <taxon>Stephania</taxon>
    </lineage>
</organism>
<dbReference type="Pfam" id="PF00249">
    <property type="entry name" value="Myb_DNA-binding"/>
    <property type="match status" value="1"/>
</dbReference>
<dbReference type="FunFam" id="1.10.10.60:FF:000002">
    <property type="entry name" value="Myb family transcription factor"/>
    <property type="match status" value="1"/>
</dbReference>
<feature type="compositionally biased region" description="Basic and acidic residues" evidence="4">
    <location>
        <begin position="402"/>
        <end position="412"/>
    </location>
</feature>
<dbReference type="SUPFAM" id="SSF46689">
    <property type="entry name" value="Homeodomain-like"/>
    <property type="match status" value="1"/>
</dbReference>
<dbReference type="Proteomes" id="UP001417504">
    <property type="component" value="Unassembled WGS sequence"/>
</dbReference>
<reference evidence="6 7" key="1">
    <citation type="submission" date="2024-01" db="EMBL/GenBank/DDBJ databases">
        <title>Genome assemblies of Stephania.</title>
        <authorList>
            <person name="Yang L."/>
        </authorList>
    </citation>
    <scope>NUCLEOTIDE SEQUENCE [LARGE SCALE GENOMIC DNA]</scope>
    <source>
        <strain evidence="6">QJT</strain>
        <tissue evidence="6">Leaf</tissue>
    </source>
</reference>
<dbReference type="AlphaFoldDB" id="A0AAP0PJF6"/>
<dbReference type="NCBIfam" id="TIGR01557">
    <property type="entry name" value="myb_SHAQKYF"/>
    <property type="match status" value="1"/>
</dbReference>
<dbReference type="PANTHER" id="PTHR31499">
    <property type="entry name" value="MYB FAMILY TRANSCRIPTION FACTOR PHL11"/>
    <property type="match status" value="1"/>
</dbReference>
<feature type="compositionally biased region" description="Polar residues" evidence="4">
    <location>
        <begin position="219"/>
        <end position="238"/>
    </location>
</feature>
<dbReference type="Gene3D" id="1.10.10.60">
    <property type="entry name" value="Homeodomain-like"/>
    <property type="match status" value="1"/>
</dbReference>
<feature type="compositionally biased region" description="Polar residues" evidence="4">
    <location>
        <begin position="387"/>
        <end position="401"/>
    </location>
</feature>
<feature type="region of interest" description="Disordered" evidence="4">
    <location>
        <begin position="376"/>
        <end position="470"/>
    </location>
</feature>
<evidence type="ECO:0000313" key="6">
    <source>
        <dbReference type="EMBL" id="KAK9146212.1"/>
    </source>
</evidence>
<feature type="compositionally biased region" description="Basic and acidic residues" evidence="4">
    <location>
        <begin position="428"/>
        <end position="438"/>
    </location>
</feature>
<protein>
    <recommendedName>
        <fullName evidence="5">HTH myb-type domain-containing protein</fullName>
    </recommendedName>
</protein>
<dbReference type="EMBL" id="JBBNAE010000002">
    <property type="protein sequence ID" value="KAK9146212.1"/>
    <property type="molecule type" value="Genomic_DNA"/>
</dbReference>
<evidence type="ECO:0000256" key="1">
    <source>
        <dbReference type="ARBA" id="ARBA00023015"/>
    </source>
</evidence>
<accession>A0AAP0PJF6</accession>
<evidence type="ECO:0000256" key="3">
    <source>
        <dbReference type="ARBA" id="ARBA00023242"/>
    </source>
</evidence>
<evidence type="ECO:0000259" key="5">
    <source>
        <dbReference type="PROSITE" id="PS51294"/>
    </source>
</evidence>
<evidence type="ECO:0000256" key="4">
    <source>
        <dbReference type="SAM" id="MobiDB-lite"/>
    </source>
</evidence>
<feature type="region of interest" description="Disordered" evidence="4">
    <location>
        <begin position="208"/>
        <end position="260"/>
    </location>
</feature>